<evidence type="ECO:0000313" key="4">
    <source>
        <dbReference type="Proteomes" id="UP000252387"/>
    </source>
</evidence>
<evidence type="ECO:0000313" key="3">
    <source>
        <dbReference type="EMBL" id="RCS28547.1"/>
    </source>
</evidence>
<dbReference type="Proteomes" id="UP000252387">
    <property type="component" value="Unassembled WGS sequence"/>
</dbReference>
<keyword evidence="4" id="KW-1185">Reference proteome</keyword>
<accession>A0A368K9Q1</accession>
<feature type="region of interest" description="Disordered" evidence="1">
    <location>
        <begin position="21"/>
        <end position="51"/>
    </location>
</feature>
<evidence type="ECO:0000256" key="1">
    <source>
        <dbReference type="SAM" id="MobiDB-lite"/>
    </source>
</evidence>
<dbReference type="Gene3D" id="2.60.40.10">
    <property type="entry name" value="Immunoglobulins"/>
    <property type="match status" value="1"/>
</dbReference>
<comment type="caution">
    <text evidence="3">The sequence shown here is derived from an EMBL/GenBank/DDBJ whole genome shotgun (WGS) entry which is preliminary data.</text>
</comment>
<feature type="non-terminal residue" evidence="3">
    <location>
        <position position="77"/>
    </location>
</feature>
<organism evidence="3 4">
    <name type="scientific">Rhodanobacter denitrificans</name>
    <dbReference type="NCBI Taxonomy" id="666685"/>
    <lineage>
        <taxon>Bacteria</taxon>
        <taxon>Pseudomonadati</taxon>
        <taxon>Pseudomonadota</taxon>
        <taxon>Gammaproteobacteria</taxon>
        <taxon>Lysobacterales</taxon>
        <taxon>Rhodanobacteraceae</taxon>
        <taxon>Rhodanobacter</taxon>
    </lineage>
</organism>
<dbReference type="InterPro" id="IPR013783">
    <property type="entry name" value="Ig-like_fold"/>
</dbReference>
<feature type="domain" description="PKD" evidence="2">
    <location>
        <begin position="1"/>
        <end position="77"/>
    </location>
</feature>
<dbReference type="CDD" id="cd00146">
    <property type="entry name" value="PKD"/>
    <property type="match status" value="1"/>
</dbReference>
<gene>
    <name evidence="3" type="ORF">DEO45_16335</name>
</gene>
<dbReference type="SUPFAM" id="SSF49299">
    <property type="entry name" value="PKD domain"/>
    <property type="match status" value="1"/>
</dbReference>
<feature type="non-terminal residue" evidence="3">
    <location>
        <position position="1"/>
    </location>
</feature>
<dbReference type="PROSITE" id="PS50093">
    <property type="entry name" value="PKD"/>
    <property type="match status" value="1"/>
</dbReference>
<name>A0A368K9Q1_9GAMM</name>
<dbReference type="SMART" id="SM00089">
    <property type="entry name" value="PKD"/>
    <property type="match status" value="1"/>
</dbReference>
<dbReference type="AlphaFoldDB" id="A0A368K9Q1"/>
<dbReference type="RefSeq" id="WP_114345885.1">
    <property type="nucleotide sequence ID" value="NZ_QFWQ01000023.1"/>
</dbReference>
<dbReference type="InterPro" id="IPR000601">
    <property type="entry name" value="PKD_dom"/>
</dbReference>
<protein>
    <submittedName>
        <fullName evidence="3">PKD domain-containing protein</fullName>
    </submittedName>
</protein>
<dbReference type="Pfam" id="PF18911">
    <property type="entry name" value="PKD_4"/>
    <property type="match status" value="1"/>
</dbReference>
<dbReference type="EMBL" id="QFWQ01000023">
    <property type="protein sequence ID" value="RCS28547.1"/>
    <property type="molecule type" value="Genomic_DNA"/>
</dbReference>
<reference evidence="3 4" key="1">
    <citation type="submission" date="2018-05" db="EMBL/GenBank/DDBJ databases">
        <title>Draft genome sequence of Rhodanobacter denitrificans Yn1 isolated from gold copper mine.</title>
        <authorList>
            <person name="Yang N."/>
            <person name="Mazhar H.S."/>
            <person name="Rensing C."/>
        </authorList>
    </citation>
    <scope>NUCLEOTIDE SEQUENCE [LARGE SCALE GENOMIC DNA]</scope>
    <source>
        <strain evidence="3 4">Yn1</strain>
    </source>
</reference>
<sequence length="77" mass="7618">TGGTPSANFTDTISGLTVSFTDTSTDNGGTISAHSWTFGDGSSSTATNPSHSYAAAGTYSVTETVTDSANGSTNSKT</sequence>
<evidence type="ECO:0000259" key="2">
    <source>
        <dbReference type="PROSITE" id="PS50093"/>
    </source>
</evidence>
<proteinExistence type="predicted"/>
<dbReference type="InterPro" id="IPR022409">
    <property type="entry name" value="PKD/Chitinase_dom"/>
</dbReference>
<dbReference type="OrthoDB" id="6847547at2"/>
<dbReference type="InterPro" id="IPR035986">
    <property type="entry name" value="PKD_dom_sf"/>
</dbReference>